<dbReference type="GO" id="GO:0000271">
    <property type="term" value="P:polysaccharide biosynthetic process"/>
    <property type="evidence" value="ECO:0007669"/>
    <property type="project" value="InterPro"/>
</dbReference>
<dbReference type="InterPro" id="IPR007833">
    <property type="entry name" value="Capsule_polysaccharide_synth"/>
</dbReference>
<dbReference type="EMBL" id="OCTN01000001">
    <property type="protein sequence ID" value="SOH92455.1"/>
    <property type="molecule type" value="Genomic_DNA"/>
</dbReference>
<dbReference type="GO" id="GO:0015774">
    <property type="term" value="P:polysaccharide transport"/>
    <property type="evidence" value="ECO:0007669"/>
    <property type="project" value="InterPro"/>
</dbReference>
<evidence type="ECO:0000313" key="2">
    <source>
        <dbReference type="Proteomes" id="UP000220034"/>
    </source>
</evidence>
<dbReference type="OrthoDB" id="543755at2"/>
<organism evidence="1 2">
    <name type="scientific">Pontivivens marinum</name>
    <dbReference type="NCBI Taxonomy" id="1690039"/>
    <lineage>
        <taxon>Bacteria</taxon>
        <taxon>Pseudomonadati</taxon>
        <taxon>Pseudomonadota</taxon>
        <taxon>Alphaproteobacteria</taxon>
        <taxon>Rhodobacterales</taxon>
        <taxon>Paracoccaceae</taxon>
        <taxon>Pontivivens</taxon>
    </lineage>
</organism>
<gene>
    <name evidence="1" type="ORF">SAMN06273572_101302</name>
</gene>
<reference evidence="2" key="1">
    <citation type="submission" date="2017-09" db="EMBL/GenBank/DDBJ databases">
        <authorList>
            <person name="Varghese N."/>
            <person name="Submissions S."/>
        </authorList>
    </citation>
    <scope>NUCLEOTIDE SEQUENCE [LARGE SCALE GENOMIC DNA]</scope>
    <source>
        <strain evidence="2">C7</strain>
    </source>
</reference>
<proteinExistence type="predicted"/>
<dbReference type="Proteomes" id="UP000220034">
    <property type="component" value="Unassembled WGS sequence"/>
</dbReference>
<dbReference type="Pfam" id="PF05159">
    <property type="entry name" value="Capsule_synth"/>
    <property type="match status" value="4"/>
</dbReference>
<evidence type="ECO:0000313" key="1">
    <source>
        <dbReference type="EMBL" id="SOH92455.1"/>
    </source>
</evidence>
<dbReference type="AlphaFoldDB" id="A0A2C9CMN9"/>
<dbReference type="RefSeq" id="WP_145996689.1">
    <property type="nucleotide sequence ID" value="NZ_OCTN01000001.1"/>
</dbReference>
<accession>A0A2C9CMN9</accession>
<keyword evidence="2" id="KW-1185">Reference proteome</keyword>
<name>A0A2C9CMN9_9RHOB</name>
<protein>
    <submittedName>
        <fullName evidence="1">Capsular polysaccharide export protein</fullName>
    </submittedName>
</protein>
<sequence>MNIVAKAGELPRLGVLSLGFLRQPWLRAALRAQGWQVVPGWQQCDAVAVWGRGNVAARGIALARRRDLPLLTIEDSFLRSIHAGAGPAAGLILDLHGVHYDPDSSSTVAALLNAQPQPDADTRDALALMQHHQLSKYNHWPTGADALPDRFALVVDQVAGDAALMGADATAFAGMLGAARARNPDLPILIRTHPSGQGLLPQTDLPAGVSLMPQGVNPWHIWPRVAEVHVYSSQLGFEAILAGHRPIVHGQPIYAGWGLSQDLTPIAIRTTQLTRLQLFAGLMRDASIWPDPVTGCDGGVLAAVQRLASTSAAHRRTYGTTQLVGVSGWKRHRVAQMLGDIGPKTTVAWGNDRTADARIEDGFLRSRGLGAALVPPVSLIHDRTGLHFDPAHPSDLERFIADSPTLPPTALTRAAKLRARLIAGQFDKYNLTAPLPTLPQGHRILIAGQVRGDASVRFGGPNITDADIVQAARRAYPAAVLIYKPHPDVVAGLRDGHVVDGADVVITQGGLAPLLHQVDALWTNTSLAGFEALLRDVPVTCLGWPFYAGWGLTQDLGPVPDGLLQRRTARPGMDMLTYAALIDYPLYLDPRTKSRCGPEDILSWLEQGGHEPAIPLAGPGRVLSRLLRYATRS</sequence>